<comment type="catalytic activity">
    <reaction evidence="1 10">
        <text>2-phosphoglycolate + H2O = glycolate + phosphate</text>
        <dbReference type="Rhea" id="RHEA:14369"/>
        <dbReference type="ChEBI" id="CHEBI:15377"/>
        <dbReference type="ChEBI" id="CHEBI:29805"/>
        <dbReference type="ChEBI" id="CHEBI:43474"/>
        <dbReference type="ChEBI" id="CHEBI:58033"/>
        <dbReference type="EC" id="3.1.3.18"/>
    </reaction>
</comment>
<feature type="binding site" evidence="10">
    <location>
        <position position="176"/>
    </location>
    <ligand>
        <name>Mg(2+)</name>
        <dbReference type="ChEBI" id="CHEBI:18420"/>
    </ligand>
</feature>
<comment type="cofactor">
    <cofactor evidence="2 10">
        <name>Mg(2+)</name>
        <dbReference type="ChEBI" id="CHEBI:18420"/>
    </cofactor>
</comment>
<dbReference type="Gene3D" id="1.10.150.240">
    <property type="entry name" value="Putative phosphatase, domain 2"/>
    <property type="match status" value="1"/>
</dbReference>
<dbReference type="EMBL" id="AATP01000001">
    <property type="protein sequence ID" value="EAU42967.1"/>
    <property type="molecule type" value="Genomic_DNA"/>
</dbReference>
<dbReference type="Pfam" id="PF00702">
    <property type="entry name" value="Hydrolase"/>
    <property type="match status" value="1"/>
</dbReference>
<dbReference type="NCBIfam" id="TIGR01549">
    <property type="entry name" value="HAD-SF-IA-v1"/>
    <property type="match status" value="1"/>
</dbReference>
<dbReference type="RefSeq" id="WP_007066941.1">
    <property type="nucleotide sequence ID" value="NZ_DS022272.1"/>
</dbReference>
<comment type="function">
    <text evidence="10">Specifically catalyzes the dephosphorylation of 2-phosphoglycolate. Is involved in the dissimilation of the intracellular 2-phosphoglycolate formed during the DNA repair of 3'-phosphoglycolate ends, a major class of DNA lesions induced by oxidative stress.</text>
</comment>
<dbReference type="NCBIfam" id="TIGR01509">
    <property type="entry name" value="HAD-SF-IA-v3"/>
    <property type="match status" value="1"/>
</dbReference>
<dbReference type="HAMAP" id="MF_00495">
    <property type="entry name" value="GPH_hydrolase_bact"/>
    <property type="match status" value="1"/>
</dbReference>
<comment type="caution">
    <text evidence="11">The sequence shown here is derived from an EMBL/GenBank/DDBJ whole genome shotgun (WGS) entry which is preliminary data.</text>
</comment>
<dbReference type="HOGENOM" id="CLU_045011_19_1_5"/>
<dbReference type="GO" id="GO:0005829">
    <property type="term" value="C:cytosol"/>
    <property type="evidence" value="ECO:0007669"/>
    <property type="project" value="TreeGrafter"/>
</dbReference>
<dbReference type="GO" id="GO:0005975">
    <property type="term" value="P:carbohydrate metabolic process"/>
    <property type="evidence" value="ECO:0007669"/>
    <property type="project" value="InterPro"/>
</dbReference>
<dbReference type="GO" id="GO:0008967">
    <property type="term" value="F:phosphoglycolate phosphatase activity"/>
    <property type="evidence" value="ECO:0007669"/>
    <property type="project" value="UniProtKB-UniRule"/>
</dbReference>
<dbReference type="GO" id="GO:0046295">
    <property type="term" value="P:glycolate biosynthetic process"/>
    <property type="evidence" value="ECO:0007669"/>
    <property type="project" value="UniProtKB-UniRule"/>
</dbReference>
<dbReference type="PANTHER" id="PTHR43434">
    <property type="entry name" value="PHOSPHOGLYCOLATE PHOSPHATASE"/>
    <property type="match status" value="1"/>
</dbReference>
<comment type="similarity">
    <text evidence="4 10">Belongs to the HAD-like hydrolase superfamily. CbbY/CbbZ/Gph/YieH family.</text>
</comment>
<evidence type="ECO:0000256" key="10">
    <source>
        <dbReference type="HAMAP-Rule" id="MF_00495"/>
    </source>
</evidence>
<dbReference type="GO" id="GO:0006281">
    <property type="term" value="P:DNA repair"/>
    <property type="evidence" value="ECO:0007669"/>
    <property type="project" value="TreeGrafter"/>
</dbReference>
<name>Q0G5U7_9HYPH</name>
<dbReference type="InterPro" id="IPR023198">
    <property type="entry name" value="PGP-like_dom2"/>
</dbReference>
<dbReference type="SFLD" id="SFLDS00003">
    <property type="entry name" value="Haloacid_Dehalogenase"/>
    <property type="match status" value="1"/>
</dbReference>
<keyword evidence="8 10" id="KW-0460">Magnesium</keyword>
<gene>
    <name evidence="11" type="ORF">FP2506_08996</name>
</gene>
<evidence type="ECO:0000256" key="4">
    <source>
        <dbReference type="ARBA" id="ARBA00006171"/>
    </source>
</evidence>
<accession>Q0G5U7</accession>
<dbReference type="GO" id="GO:0046872">
    <property type="term" value="F:metal ion binding"/>
    <property type="evidence" value="ECO:0007669"/>
    <property type="project" value="UniProtKB-KW"/>
</dbReference>
<dbReference type="SFLD" id="SFLDG01135">
    <property type="entry name" value="C1.5.6:_HAD__Beta-PGM__Phospha"/>
    <property type="match status" value="1"/>
</dbReference>
<dbReference type="PRINTS" id="PR00413">
    <property type="entry name" value="HADHALOGNASE"/>
</dbReference>
<evidence type="ECO:0000256" key="7">
    <source>
        <dbReference type="ARBA" id="ARBA00022801"/>
    </source>
</evidence>
<keyword evidence="9 10" id="KW-0119">Carbohydrate metabolism</keyword>
<reference evidence="11 12" key="1">
    <citation type="journal article" date="2010" name="J. Bacteriol.">
        <title>Genome sequence of Fulvimarina pelagi HTCC2506T, a Mn(II)-oxidizing alphaproteobacterium possessing an aerobic anoxygenic photosynthetic gene cluster and Xanthorhodopsin.</title>
        <authorList>
            <person name="Kang I."/>
            <person name="Oh H.M."/>
            <person name="Lim S.I."/>
            <person name="Ferriera S."/>
            <person name="Giovannoni S.J."/>
            <person name="Cho J.C."/>
        </authorList>
    </citation>
    <scope>NUCLEOTIDE SEQUENCE [LARGE SCALE GENOMIC DNA]</scope>
    <source>
        <strain evidence="11 12">HTCC2506</strain>
    </source>
</reference>
<evidence type="ECO:0000256" key="2">
    <source>
        <dbReference type="ARBA" id="ARBA00001946"/>
    </source>
</evidence>
<dbReference type="NCBIfam" id="TIGR01449">
    <property type="entry name" value="PGP_bact"/>
    <property type="match status" value="1"/>
</dbReference>
<keyword evidence="6 10" id="KW-0479">Metal-binding</keyword>
<dbReference type="PANTHER" id="PTHR43434:SF1">
    <property type="entry name" value="PHOSPHOGLYCOLATE PHOSPHATASE"/>
    <property type="match status" value="1"/>
</dbReference>
<evidence type="ECO:0000256" key="5">
    <source>
        <dbReference type="ARBA" id="ARBA00013078"/>
    </source>
</evidence>
<evidence type="ECO:0000256" key="9">
    <source>
        <dbReference type="ARBA" id="ARBA00023277"/>
    </source>
</evidence>
<dbReference type="InterPro" id="IPR037512">
    <property type="entry name" value="PGPase_prok"/>
</dbReference>
<proteinExistence type="inferred from homology"/>
<dbReference type="InterPro" id="IPR023214">
    <property type="entry name" value="HAD_sf"/>
</dbReference>
<dbReference type="Proteomes" id="UP000004310">
    <property type="component" value="Unassembled WGS sequence"/>
</dbReference>
<feature type="active site" description="Nucleophile" evidence="10">
    <location>
        <position position="14"/>
    </location>
</feature>
<dbReference type="InterPro" id="IPR036412">
    <property type="entry name" value="HAD-like_sf"/>
</dbReference>
<dbReference type="Gene3D" id="3.40.50.1000">
    <property type="entry name" value="HAD superfamily/HAD-like"/>
    <property type="match status" value="1"/>
</dbReference>
<evidence type="ECO:0000256" key="6">
    <source>
        <dbReference type="ARBA" id="ARBA00022723"/>
    </source>
</evidence>
<keyword evidence="12" id="KW-1185">Reference proteome</keyword>
<keyword evidence="7 10" id="KW-0378">Hydrolase</keyword>
<comment type="pathway">
    <text evidence="3 10">Organic acid metabolism; glycolate biosynthesis; glycolate from 2-phosphoglycolate: step 1/1.</text>
</comment>
<dbReference type="SUPFAM" id="SSF56784">
    <property type="entry name" value="HAD-like"/>
    <property type="match status" value="1"/>
</dbReference>
<dbReference type="InterPro" id="IPR006439">
    <property type="entry name" value="HAD-SF_hydro_IA"/>
</dbReference>
<feature type="binding site" evidence="10">
    <location>
        <position position="16"/>
    </location>
    <ligand>
        <name>Mg(2+)</name>
        <dbReference type="ChEBI" id="CHEBI:18420"/>
    </ligand>
</feature>
<evidence type="ECO:0000256" key="1">
    <source>
        <dbReference type="ARBA" id="ARBA00000830"/>
    </source>
</evidence>
<protein>
    <recommendedName>
        <fullName evidence="5 10">Phosphoglycolate phosphatase</fullName>
        <shortName evidence="10">PGP</shortName>
        <shortName evidence="10">PGPase</shortName>
        <ecNumber evidence="5 10">3.1.3.18</ecNumber>
    </recommendedName>
</protein>
<evidence type="ECO:0000313" key="11">
    <source>
        <dbReference type="EMBL" id="EAU42967.1"/>
    </source>
</evidence>
<evidence type="ECO:0000256" key="8">
    <source>
        <dbReference type="ARBA" id="ARBA00022842"/>
    </source>
</evidence>
<organism evidence="11 12">
    <name type="scientific">Fulvimarina pelagi HTCC2506</name>
    <dbReference type="NCBI Taxonomy" id="314231"/>
    <lineage>
        <taxon>Bacteria</taxon>
        <taxon>Pseudomonadati</taxon>
        <taxon>Pseudomonadota</taxon>
        <taxon>Alphaproteobacteria</taxon>
        <taxon>Hyphomicrobiales</taxon>
        <taxon>Aurantimonadaceae</taxon>
        <taxon>Fulvimarina</taxon>
    </lineage>
</organism>
<evidence type="ECO:0000313" key="12">
    <source>
        <dbReference type="Proteomes" id="UP000004310"/>
    </source>
</evidence>
<dbReference type="SFLD" id="SFLDG01129">
    <property type="entry name" value="C1.5:_HAD__Beta-PGM__Phosphata"/>
    <property type="match status" value="1"/>
</dbReference>
<sequence>MTQADGWPKAVLFDLDGTLVDSAPDIREALNEAMAERSVAPFELSEVRTMVGGGVALLVERALARREHVLAERERAALVERFVALYEPRATRLTTLLPGAAEALQASRAHGAKTALVTNKPKAPALSILEHFAIARHFNLVVGGDAGPAKKPAPDLLLHAARELEVEIANCLFVGDSENDVTAAKAAGMAVAALRGGYTTLSIESLDPTHRLDLLSQLSTLFR</sequence>
<evidence type="ECO:0000256" key="3">
    <source>
        <dbReference type="ARBA" id="ARBA00004818"/>
    </source>
</evidence>
<dbReference type="EC" id="3.1.3.18" evidence="5 10"/>
<dbReference type="InterPro" id="IPR050155">
    <property type="entry name" value="HAD-like_hydrolase_sf"/>
</dbReference>
<dbReference type="eggNOG" id="COG0546">
    <property type="taxonomic scope" value="Bacteria"/>
</dbReference>
<dbReference type="UniPathway" id="UPA00865">
    <property type="reaction ID" value="UER00834"/>
</dbReference>
<feature type="binding site" evidence="10">
    <location>
        <position position="14"/>
    </location>
    <ligand>
        <name>Mg(2+)</name>
        <dbReference type="ChEBI" id="CHEBI:18420"/>
    </ligand>
</feature>
<dbReference type="STRING" id="217511.GCA_001463845_00564"/>
<dbReference type="AlphaFoldDB" id="Q0G5U7"/>